<dbReference type="AlphaFoldDB" id="A0A7W9CCF9"/>
<dbReference type="Gene3D" id="3.30.9.10">
    <property type="entry name" value="D-Amino Acid Oxidase, subunit A, domain 2"/>
    <property type="match status" value="1"/>
</dbReference>
<sequence length="509" mass="53487">MTPLWKLNPSLPKGTPFTPGARHDVVVVGAGLTGLTTAVMLARAGKDVAVVDAGGIAELSSGGNTGKLSLLQGQQLAEIRKHHSASLVRAYVDANRAGMQWLTGFADDAGVPYRRRTDHSYATGPEGLEAVMAVYETAKEAGLATRMLDAGDLSTVGFPATRAVALDDQVTIDPVLVAQALAQEFLAAGGTLHTGIRVTGAHALTNPRVTTPRGPLFAEHIVLATGTPILDRGLYFSKVRGMRSYCVSFRIPGAPPEGTFLAVDGPTRSIRPVAPEDGPAEVAQLVVGGNGHPVGRSDGETAAVDDLIEWTQQHFPGAEETHRWSAQDYESHNLIPFVGAMPRSLGRIRFATGYAKWGLSNAPAAALRLTAEITGTPMSDRPRWMKQIATRVTVPADIAQGATEGGKVAAAATRGWLAAEKNPVPVDRPAEGQGVVAHRSGQPVGVSTVDGVTRAVSAVCPHLGGVLDWNDAECTWDCPLHASRFAPDGTRIEGPALRDLTPLPRTKGD</sequence>
<dbReference type="GO" id="GO:0004497">
    <property type="term" value="F:monooxygenase activity"/>
    <property type="evidence" value="ECO:0007669"/>
    <property type="project" value="UniProtKB-ARBA"/>
</dbReference>
<organism evidence="6 7">
    <name type="scientific">Microbacterium ginsengiterrae</name>
    <dbReference type="NCBI Taxonomy" id="546115"/>
    <lineage>
        <taxon>Bacteria</taxon>
        <taxon>Bacillati</taxon>
        <taxon>Actinomycetota</taxon>
        <taxon>Actinomycetes</taxon>
        <taxon>Micrococcales</taxon>
        <taxon>Microbacteriaceae</taxon>
        <taxon>Microbacterium</taxon>
    </lineage>
</organism>
<evidence type="ECO:0000259" key="5">
    <source>
        <dbReference type="PROSITE" id="PS51296"/>
    </source>
</evidence>
<reference evidence="6 7" key="1">
    <citation type="submission" date="2020-08" db="EMBL/GenBank/DDBJ databases">
        <title>Sequencing the genomes of 1000 actinobacteria strains.</title>
        <authorList>
            <person name="Klenk H.-P."/>
        </authorList>
    </citation>
    <scope>NUCLEOTIDE SEQUENCE [LARGE SCALE GENOMIC DNA]</scope>
    <source>
        <strain evidence="6 7">DSM 24823</strain>
    </source>
</reference>
<evidence type="ECO:0000256" key="3">
    <source>
        <dbReference type="ARBA" id="ARBA00023004"/>
    </source>
</evidence>
<dbReference type="InterPro" id="IPR036188">
    <property type="entry name" value="FAD/NAD-bd_sf"/>
</dbReference>
<protein>
    <submittedName>
        <fullName evidence="6">Glycine/D-amino acid oxidase-like deaminating enzyme/nitrite reductase/ring-hydroxylating ferredoxin subunit</fullName>
    </submittedName>
</protein>
<dbReference type="InterPro" id="IPR006076">
    <property type="entry name" value="FAD-dep_OxRdtase"/>
</dbReference>
<dbReference type="PANTHER" id="PTHR13847">
    <property type="entry name" value="SARCOSINE DEHYDROGENASE-RELATED"/>
    <property type="match status" value="1"/>
</dbReference>
<keyword evidence="1" id="KW-0001">2Fe-2S</keyword>
<dbReference type="Pfam" id="PF00355">
    <property type="entry name" value="Rieske"/>
    <property type="match status" value="1"/>
</dbReference>
<gene>
    <name evidence="6" type="ORF">HD600_001538</name>
</gene>
<dbReference type="Proteomes" id="UP000517712">
    <property type="component" value="Unassembled WGS sequence"/>
</dbReference>
<dbReference type="InterPro" id="IPR017941">
    <property type="entry name" value="Rieske_2Fe-2S"/>
</dbReference>
<evidence type="ECO:0000256" key="2">
    <source>
        <dbReference type="ARBA" id="ARBA00022723"/>
    </source>
</evidence>
<evidence type="ECO:0000256" key="4">
    <source>
        <dbReference type="ARBA" id="ARBA00023014"/>
    </source>
</evidence>
<evidence type="ECO:0000313" key="6">
    <source>
        <dbReference type="EMBL" id="MBB5743041.1"/>
    </source>
</evidence>
<dbReference type="SUPFAM" id="SSF50022">
    <property type="entry name" value="ISP domain"/>
    <property type="match status" value="1"/>
</dbReference>
<evidence type="ECO:0000256" key="1">
    <source>
        <dbReference type="ARBA" id="ARBA00022714"/>
    </source>
</evidence>
<accession>A0A7W9CCF9</accession>
<dbReference type="Pfam" id="PF01266">
    <property type="entry name" value="DAO"/>
    <property type="match status" value="1"/>
</dbReference>
<dbReference type="GO" id="GO:0051537">
    <property type="term" value="F:2 iron, 2 sulfur cluster binding"/>
    <property type="evidence" value="ECO:0007669"/>
    <property type="project" value="UniProtKB-KW"/>
</dbReference>
<dbReference type="Gene3D" id="2.102.10.10">
    <property type="entry name" value="Rieske [2Fe-2S] iron-sulphur domain"/>
    <property type="match status" value="1"/>
</dbReference>
<dbReference type="GO" id="GO:0016705">
    <property type="term" value="F:oxidoreductase activity, acting on paired donors, with incorporation or reduction of molecular oxygen"/>
    <property type="evidence" value="ECO:0007669"/>
    <property type="project" value="UniProtKB-ARBA"/>
</dbReference>
<comment type="caution">
    <text evidence="6">The sequence shown here is derived from an EMBL/GenBank/DDBJ whole genome shotgun (WGS) entry which is preliminary data.</text>
</comment>
<dbReference type="GO" id="GO:0046872">
    <property type="term" value="F:metal ion binding"/>
    <property type="evidence" value="ECO:0007669"/>
    <property type="project" value="UniProtKB-KW"/>
</dbReference>
<dbReference type="PROSITE" id="PS51296">
    <property type="entry name" value="RIESKE"/>
    <property type="match status" value="1"/>
</dbReference>
<dbReference type="GO" id="GO:0005737">
    <property type="term" value="C:cytoplasm"/>
    <property type="evidence" value="ECO:0007669"/>
    <property type="project" value="TreeGrafter"/>
</dbReference>
<dbReference type="RefSeq" id="WP_184282738.1">
    <property type="nucleotide sequence ID" value="NZ_BAAAPG010000001.1"/>
</dbReference>
<dbReference type="SUPFAM" id="SSF51905">
    <property type="entry name" value="FAD/NAD(P)-binding domain"/>
    <property type="match status" value="1"/>
</dbReference>
<proteinExistence type="predicted"/>
<dbReference type="Gene3D" id="3.50.50.60">
    <property type="entry name" value="FAD/NAD(P)-binding domain"/>
    <property type="match status" value="1"/>
</dbReference>
<keyword evidence="3" id="KW-0408">Iron</keyword>
<keyword evidence="7" id="KW-1185">Reference proteome</keyword>
<dbReference type="InterPro" id="IPR036922">
    <property type="entry name" value="Rieske_2Fe-2S_sf"/>
</dbReference>
<keyword evidence="2" id="KW-0479">Metal-binding</keyword>
<feature type="domain" description="Rieske" evidence="5">
    <location>
        <begin position="421"/>
        <end position="509"/>
    </location>
</feature>
<evidence type="ECO:0000313" key="7">
    <source>
        <dbReference type="Proteomes" id="UP000517712"/>
    </source>
</evidence>
<dbReference type="EMBL" id="JACHMU010000001">
    <property type="protein sequence ID" value="MBB5743041.1"/>
    <property type="molecule type" value="Genomic_DNA"/>
</dbReference>
<keyword evidence="4" id="KW-0411">Iron-sulfur</keyword>
<dbReference type="PANTHER" id="PTHR13847:SF274">
    <property type="entry name" value="RIESKE 2FE-2S IRON-SULFUR PROTEIN YHFW-RELATED"/>
    <property type="match status" value="1"/>
</dbReference>
<name>A0A7W9CCF9_9MICO</name>